<protein>
    <submittedName>
        <fullName evidence="1">Uncharacterized protein</fullName>
    </submittedName>
</protein>
<comment type="caution">
    <text evidence="1">The sequence shown here is derived from an EMBL/GenBank/DDBJ whole genome shotgun (WGS) entry which is preliminary data.</text>
</comment>
<name>A0ABT5YX27_9ACTN</name>
<dbReference type="EMBL" id="JARHTQ010000005">
    <property type="protein sequence ID" value="MDF2256100.1"/>
    <property type="molecule type" value="Genomic_DNA"/>
</dbReference>
<sequence>MDIEDEGIGIIPEAGCDADIVGRGIVMDWLGLGVGFIPPVPAITTTICVVTRTPPHRATTSVLPGLACEDIFAQPEKFMGLVDVMDAEPPDPVMAVYWSFILGENADEPTHCNALPLFGQVPMICTVCPTPTVVGEAVICPIPTPAKAGAALTATAAPAAARTAR</sequence>
<gene>
    <name evidence="1" type="ORF">P2L57_10275</name>
</gene>
<dbReference type="Proteomes" id="UP001220022">
    <property type="component" value="Unassembled WGS sequence"/>
</dbReference>
<evidence type="ECO:0000313" key="1">
    <source>
        <dbReference type="EMBL" id="MDF2256100.1"/>
    </source>
</evidence>
<organism evidence="1 2">
    <name type="scientific">Streptantibioticus ferralitis</name>
    <dbReference type="NCBI Taxonomy" id="236510"/>
    <lineage>
        <taxon>Bacteria</taxon>
        <taxon>Bacillati</taxon>
        <taxon>Actinomycetota</taxon>
        <taxon>Actinomycetes</taxon>
        <taxon>Kitasatosporales</taxon>
        <taxon>Streptomycetaceae</taxon>
        <taxon>Streptantibioticus</taxon>
    </lineage>
</organism>
<dbReference type="RefSeq" id="WP_275811678.1">
    <property type="nucleotide sequence ID" value="NZ_BAAANM010000015.1"/>
</dbReference>
<keyword evidence="2" id="KW-1185">Reference proteome</keyword>
<proteinExistence type="predicted"/>
<evidence type="ECO:0000313" key="2">
    <source>
        <dbReference type="Proteomes" id="UP001220022"/>
    </source>
</evidence>
<accession>A0ABT5YX27</accession>
<reference evidence="1 2" key="1">
    <citation type="submission" date="2023-03" db="EMBL/GenBank/DDBJ databases">
        <title>Draft genome sequence of type strain Streptomyces ferralitis JCM 14344.</title>
        <authorList>
            <person name="Klaysubun C."/>
            <person name="Duangmal K."/>
        </authorList>
    </citation>
    <scope>NUCLEOTIDE SEQUENCE [LARGE SCALE GENOMIC DNA]</scope>
    <source>
        <strain evidence="1 2">JCM 14344</strain>
    </source>
</reference>